<organism evidence="1 2">
    <name type="scientific">Boothiomyces macroporosus</name>
    <dbReference type="NCBI Taxonomy" id="261099"/>
    <lineage>
        <taxon>Eukaryota</taxon>
        <taxon>Fungi</taxon>
        <taxon>Fungi incertae sedis</taxon>
        <taxon>Chytridiomycota</taxon>
        <taxon>Chytridiomycota incertae sedis</taxon>
        <taxon>Chytridiomycetes</taxon>
        <taxon>Rhizophydiales</taxon>
        <taxon>Terramycetaceae</taxon>
        <taxon>Boothiomyces</taxon>
    </lineage>
</organism>
<dbReference type="PANTHER" id="PTHR21477:SF13">
    <property type="entry name" value="KIAA0930"/>
    <property type="match status" value="1"/>
</dbReference>
<keyword evidence="2" id="KW-1185">Reference proteome</keyword>
<accession>A0AAD5ULF7</accession>
<comment type="caution">
    <text evidence="1">The sequence shown here is derived from an EMBL/GenBank/DDBJ whole genome shotgun (WGS) entry which is preliminary data.</text>
</comment>
<evidence type="ECO:0000313" key="2">
    <source>
        <dbReference type="Proteomes" id="UP001210925"/>
    </source>
</evidence>
<name>A0AAD5ULF7_9FUNG</name>
<dbReference type="EMBL" id="JADGKB010000027">
    <property type="protein sequence ID" value="KAJ3258476.1"/>
    <property type="molecule type" value="Genomic_DNA"/>
</dbReference>
<gene>
    <name evidence="1" type="ORF">HK103_003598</name>
</gene>
<proteinExistence type="predicted"/>
<dbReference type="AlphaFoldDB" id="A0AAD5ULF7"/>
<dbReference type="Proteomes" id="UP001210925">
    <property type="component" value="Unassembled WGS sequence"/>
</dbReference>
<dbReference type="PANTHER" id="PTHR21477">
    <property type="entry name" value="ZGC:172139"/>
    <property type="match status" value="1"/>
</dbReference>
<sequence length="266" mass="29886">MEFFIDAKHEVVDDLLFFVRQYVPSHKSSTGSINDQDPVLVKRRVAGQTPALTDVIDWKQSFFLNLISQLPCTLTVSICTRSNIEETKNSNGELQKKNTMIASKRITRKVYAAPYKSRMDVKDALMNECSYPLVYYTVNDFEMDSLHLQIGPGEYLCAELSVTIPNETTSEAYVKATELVSKITLEEDTDPFPLPKNHQKVILFQGAVPFKSLSDVYMQKGVAAAHQVKQGWGRLTDPTLVGPRTEYILMRGPQGKGQCQGTIDLI</sequence>
<evidence type="ECO:0000313" key="1">
    <source>
        <dbReference type="EMBL" id="KAJ3258476.1"/>
    </source>
</evidence>
<reference evidence="1" key="1">
    <citation type="submission" date="2020-05" db="EMBL/GenBank/DDBJ databases">
        <title>Phylogenomic resolution of chytrid fungi.</title>
        <authorList>
            <person name="Stajich J.E."/>
            <person name="Amses K."/>
            <person name="Simmons R."/>
            <person name="Seto K."/>
            <person name="Myers J."/>
            <person name="Bonds A."/>
            <person name="Quandt C.A."/>
            <person name="Barry K."/>
            <person name="Liu P."/>
            <person name="Grigoriev I."/>
            <person name="Longcore J.E."/>
            <person name="James T.Y."/>
        </authorList>
    </citation>
    <scope>NUCLEOTIDE SEQUENCE</scope>
    <source>
        <strain evidence="1">PLAUS21</strain>
    </source>
</reference>
<protein>
    <submittedName>
        <fullName evidence="1">Uncharacterized protein</fullName>
    </submittedName>
</protein>
<dbReference type="InterPro" id="IPR019141">
    <property type="entry name" value="DUF2045"/>
</dbReference>
<dbReference type="Pfam" id="PF09741">
    <property type="entry name" value="DUF2045"/>
    <property type="match status" value="1"/>
</dbReference>